<gene>
    <name evidence="2" type="ORF">FYJ25_00275</name>
</gene>
<keyword evidence="1" id="KW-0472">Membrane</keyword>
<feature type="transmembrane region" description="Helical" evidence="1">
    <location>
        <begin position="46"/>
        <end position="77"/>
    </location>
</feature>
<protein>
    <submittedName>
        <fullName evidence="2">Uncharacterized protein</fullName>
    </submittedName>
</protein>
<dbReference type="AlphaFoldDB" id="A0A6N7XXT9"/>
<evidence type="ECO:0000313" key="2">
    <source>
        <dbReference type="EMBL" id="MSU80836.1"/>
    </source>
</evidence>
<evidence type="ECO:0000256" key="1">
    <source>
        <dbReference type="SAM" id="Phobius"/>
    </source>
</evidence>
<sequence length="161" mass="18478">MTDEERAALKKKMQERAGQKDELVENNTVPVVKQEPDEHKLNVMGLLGFACAACGVVTGFVFSLIGGIVINIVALILSIVGYYQEKNDKHVKYDGMMLVYLAIIISSVSICCGSMYAVYVYHEQRKAAVQYYDDLKNLPREEFMKKYWDFDYDEYIKNKHK</sequence>
<accession>A0A6N7XXT9</accession>
<keyword evidence="1" id="KW-0812">Transmembrane</keyword>
<feature type="transmembrane region" description="Helical" evidence="1">
    <location>
        <begin position="97"/>
        <end position="121"/>
    </location>
</feature>
<keyword evidence="1" id="KW-1133">Transmembrane helix</keyword>
<name>A0A6N7XXT9_9FIRM</name>
<proteinExistence type="predicted"/>
<reference evidence="2 3" key="1">
    <citation type="submission" date="2019-08" db="EMBL/GenBank/DDBJ databases">
        <title>In-depth cultivation of the pig gut microbiome towards novel bacterial diversity and tailored functional studies.</title>
        <authorList>
            <person name="Wylensek D."/>
            <person name="Hitch T.C.A."/>
            <person name="Clavel T."/>
        </authorList>
    </citation>
    <scope>NUCLEOTIDE SEQUENCE [LARGE SCALE GENOMIC DNA]</scope>
    <source>
        <strain evidence="2 3">BSM-383-APC-4H</strain>
    </source>
</reference>
<comment type="caution">
    <text evidence="2">The sequence shown here is derived from an EMBL/GenBank/DDBJ whole genome shotgun (WGS) entry which is preliminary data.</text>
</comment>
<dbReference type="RefSeq" id="WP_154580234.1">
    <property type="nucleotide sequence ID" value="NZ_VULP01000001.1"/>
</dbReference>
<dbReference type="Proteomes" id="UP000433359">
    <property type="component" value="Unassembled WGS sequence"/>
</dbReference>
<organism evidence="2 3">
    <name type="scientific">Anaerobutyricum soehngenii</name>
    <dbReference type="NCBI Taxonomy" id="105843"/>
    <lineage>
        <taxon>Bacteria</taxon>
        <taxon>Bacillati</taxon>
        <taxon>Bacillota</taxon>
        <taxon>Clostridia</taxon>
        <taxon>Lachnospirales</taxon>
        <taxon>Lachnospiraceae</taxon>
        <taxon>Anaerobutyricum</taxon>
    </lineage>
</organism>
<dbReference type="EMBL" id="VULP01000001">
    <property type="protein sequence ID" value="MSU80836.1"/>
    <property type="molecule type" value="Genomic_DNA"/>
</dbReference>
<evidence type="ECO:0000313" key="3">
    <source>
        <dbReference type="Proteomes" id="UP000433359"/>
    </source>
</evidence>